<organism evidence="1 2">
    <name type="scientific">Herbinix hemicellulosilytica</name>
    <dbReference type="NCBI Taxonomy" id="1564487"/>
    <lineage>
        <taxon>Bacteria</taxon>
        <taxon>Bacillati</taxon>
        <taxon>Bacillota</taxon>
        <taxon>Clostridia</taxon>
        <taxon>Lachnospirales</taxon>
        <taxon>Lachnospiraceae</taxon>
        <taxon>Herbinix</taxon>
    </lineage>
</organism>
<dbReference type="OrthoDB" id="10001806at2"/>
<keyword evidence="2" id="KW-1185">Reference proteome</keyword>
<name>A0A0H5SJX0_HERHM</name>
<reference evidence="1 2" key="1">
    <citation type="submission" date="2015-06" db="EMBL/GenBank/DDBJ databases">
        <authorList>
            <person name="Wibberg Daniel"/>
        </authorList>
    </citation>
    <scope>NUCLEOTIDE SEQUENCE [LARGE SCALE GENOMIC DNA]</scope>
    <source>
        <strain evidence="1 2">T3/55T</strain>
    </source>
</reference>
<dbReference type="EMBL" id="CVTD020000029">
    <property type="protein sequence ID" value="CRZ35809.1"/>
    <property type="molecule type" value="Genomic_DNA"/>
</dbReference>
<dbReference type="Proteomes" id="UP000236497">
    <property type="component" value="Unassembled WGS sequence"/>
</dbReference>
<evidence type="ECO:0000313" key="1">
    <source>
        <dbReference type="EMBL" id="CRZ35809.1"/>
    </source>
</evidence>
<proteinExistence type="predicted"/>
<gene>
    <name evidence="1" type="ORF">HHT355_2628</name>
</gene>
<accession>A0A0H5SJX0</accession>
<evidence type="ECO:0000313" key="2">
    <source>
        <dbReference type="Proteomes" id="UP000236497"/>
    </source>
</evidence>
<sequence length="236" mass="28326">MRILFNYKITDRVANQIESEYKKPLNKITEEELKVLLNDFLMDSEKEYVWTEEDIHYICSLEFGSEYDKYDNAFYEVRELGIYIAEDWSCSQLYNYGKIGDTDNFIEYYLTYYTGNSEYLMESIFEIDWADEENICKKAVDDLIKKYEDEKDGEDTIEFHGVNGGSLESEIDNYLKENGYDADGDYVIGTYLGKEIFKIKDKLYYLDDDSWTYNNEYHWYMQEVGKKCYEYFGYNK</sequence>
<protein>
    <submittedName>
        <fullName evidence="1">Uncharacterized protein</fullName>
    </submittedName>
</protein>
<dbReference type="RefSeq" id="WP_103203875.1">
    <property type="nucleotide sequence ID" value="NZ_CVTD020000029.1"/>
</dbReference>
<dbReference type="AlphaFoldDB" id="A0A0H5SJX0"/>